<protein>
    <submittedName>
        <fullName evidence="3">Uncharacterized protein LOC117642046</fullName>
    </submittedName>
</protein>
<evidence type="ECO:0000313" key="2">
    <source>
        <dbReference type="Proteomes" id="UP000515158"/>
    </source>
</evidence>
<feature type="region of interest" description="Disordered" evidence="1">
    <location>
        <begin position="88"/>
        <end position="116"/>
    </location>
</feature>
<accession>A0A6P8YNU3</accession>
<feature type="compositionally biased region" description="Polar residues" evidence="1">
    <location>
        <begin position="95"/>
        <end position="111"/>
    </location>
</feature>
<feature type="region of interest" description="Disordered" evidence="1">
    <location>
        <begin position="137"/>
        <end position="173"/>
    </location>
</feature>
<evidence type="ECO:0000256" key="1">
    <source>
        <dbReference type="SAM" id="MobiDB-lite"/>
    </source>
</evidence>
<dbReference type="GeneID" id="117642046"/>
<keyword evidence="2" id="KW-1185">Reference proteome</keyword>
<dbReference type="Gene3D" id="1.10.10.2590">
    <property type="entry name" value="BEN domain"/>
    <property type="match status" value="1"/>
</dbReference>
<dbReference type="Proteomes" id="UP000515158">
    <property type="component" value="Unplaced"/>
</dbReference>
<dbReference type="AlphaFoldDB" id="A0A6P8YNU3"/>
<dbReference type="InParanoid" id="A0A6P8YNU3"/>
<reference evidence="3" key="1">
    <citation type="submission" date="2025-08" db="UniProtKB">
        <authorList>
            <consortium name="RefSeq"/>
        </authorList>
    </citation>
    <scope>IDENTIFICATION</scope>
    <source>
        <tissue evidence="3">Total insect</tissue>
    </source>
</reference>
<name>A0A6P8YNU3_THRPL</name>
<evidence type="ECO:0000313" key="3">
    <source>
        <dbReference type="RefSeq" id="XP_034235747.1"/>
    </source>
</evidence>
<sequence length="287" mass="31940">MPRSSNKTPEDRHALVKWTEGVHAGMYTHNVALDWIHDFDATSPRYPETYAIDWRVPPKPRSGWPVIEGLVLDISSDLEYLKSKADQLTKKDQQRLNSSGRNDNEDAGSSSSERDSNLMDVNSEAFIALVARLSKSHANQSTGSSSSSRSSSFSNRSCSNESTSPPPQQKVSVGKSLCVDKTVYTLALNAGSPGRMVRPLLRQAFSRRRLIASTYAGQKRMVDGNLRVKPSLKKYQKMADIHSFVLRKYPYLSQSNFGAIVNSFLGEKPNAIQNIEYVEDSSESESE</sequence>
<gene>
    <name evidence="3" type="primary">LOC117642046</name>
</gene>
<proteinExistence type="predicted"/>
<organism evidence="3">
    <name type="scientific">Thrips palmi</name>
    <name type="common">Melon thrips</name>
    <dbReference type="NCBI Taxonomy" id="161013"/>
    <lineage>
        <taxon>Eukaryota</taxon>
        <taxon>Metazoa</taxon>
        <taxon>Ecdysozoa</taxon>
        <taxon>Arthropoda</taxon>
        <taxon>Hexapoda</taxon>
        <taxon>Insecta</taxon>
        <taxon>Pterygota</taxon>
        <taxon>Neoptera</taxon>
        <taxon>Paraneoptera</taxon>
        <taxon>Thysanoptera</taxon>
        <taxon>Terebrantia</taxon>
        <taxon>Thripoidea</taxon>
        <taxon>Thripidae</taxon>
        <taxon>Thrips</taxon>
    </lineage>
</organism>
<dbReference type="RefSeq" id="XP_034235747.1">
    <property type="nucleotide sequence ID" value="XM_034379856.1"/>
</dbReference>
<feature type="compositionally biased region" description="Low complexity" evidence="1">
    <location>
        <begin position="141"/>
        <end position="163"/>
    </location>
</feature>
<dbReference type="KEGG" id="tpal:117642046"/>
<dbReference type="OrthoDB" id="7700450at2759"/>